<protein>
    <submittedName>
        <fullName evidence="2">Uncharacterized protein</fullName>
    </submittedName>
</protein>
<evidence type="ECO:0000313" key="2">
    <source>
        <dbReference type="EMBL" id="MFB9231170.1"/>
    </source>
</evidence>
<feature type="transmembrane region" description="Helical" evidence="1">
    <location>
        <begin position="69"/>
        <end position="88"/>
    </location>
</feature>
<reference evidence="2 3" key="1">
    <citation type="submission" date="2024-09" db="EMBL/GenBank/DDBJ databases">
        <authorList>
            <person name="Sun Q."/>
            <person name="Mori K."/>
        </authorList>
    </citation>
    <scope>NUCLEOTIDE SEQUENCE [LARGE SCALE GENOMIC DNA]</scope>
    <source>
        <strain evidence="2 3">CECT 8726</strain>
    </source>
</reference>
<keyword evidence="3" id="KW-1185">Reference proteome</keyword>
<dbReference type="RefSeq" id="WP_213890816.1">
    <property type="nucleotide sequence ID" value="NZ_JAGFNU010000014.1"/>
</dbReference>
<dbReference type="EMBL" id="JBHMEA010000015">
    <property type="protein sequence ID" value="MFB9231170.1"/>
    <property type="molecule type" value="Genomic_DNA"/>
</dbReference>
<feature type="transmembrane region" description="Helical" evidence="1">
    <location>
        <begin position="12"/>
        <end position="37"/>
    </location>
</feature>
<sequence length="125" mass="13655">MKKEQAELAVKNGVVIAAILTITSLFSLLNTVLPLAGAGSFDFLVYCKIAGIAVFAIILVVFALALRKYWIFAGVVLVLVACLDLLYFSFTTSIPLLVLGIVPKVFFIYVFYQSTKGCIALRRVD</sequence>
<dbReference type="Proteomes" id="UP001589683">
    <property type="component" value="Unassembled WGS sequence"/>
</dbReference>
<keyword evidence="1" id="KW-0812">Transmembrane</keyword>
<keyword evidence="1" id="KW-1133">Transmembrane helix</keyword>
<feature type="transmembrane region" description="Helical" evidence="1">
    <location>
        <begin position="43"/>
        <end position="62"/>
    </location>
</feature>
<keyword evidence="1" id="KW-0472">Membrane</keyword>
<organism evidence="2 3">
    <name type="scientific">Pseudohalocynthiibacter aestuariivivens</name>
    <dbReference type="NCBI Taxonomy" id="1591409"/>
    <lineage>
        <taxon>Bacteria</taxon>
        <taxon>Pseudomonadati</taxon>
        <taxon>Pseudomonadota</taxon>
        <taxon>Alphaproteobacteria</taxon>
        <taxon>Rhodobacterales</taxon>
        <taxon>Paracoccaceae</taxon>
        <taxon>Pseudohalocynthiibacter</taxon>
    </lineage>
</organism>
<comment type="caution">
    <text evidence="2">The sequence shown here is derived from an EMBL/GenBank/DDBJ whole genome shotgun (WGS) entry which is preliminary data.</text>
</comment>
<gene>
    <name evidence="2" type="ORF">ACFFUT_05140</name>
</gene>
<name>A0ABV5JDG4_9RHOB</name>
<proteinExistence type="predicted"/>
<evidence type="ECO:0000313" key="3">
    <source>
        <dbReference type="Proteomes" id="UP001589683"/>
    </source>
</evidence>
<feature type="transmembrane region" description="Helical" evidence="1">
    <location>
        <begin position="94"/>
        <end position="112"/>
    </location>
</feature>
<evidence type="ECO:0000256" key="1">
    <source>
        <dbReference type="SAM" id="Phobius"/>
    </source>
</evidence>
<accession>A0ABV5JDG4</accession>